<protein>
    <submittedName>
        <fullName evidence="2">Uncharacterized protein</fullName>
    </submittedName>
</protein>
<reference evidence="2" key="2">
    <citation type="submission" date="2021-05" db="EMBL/GenBank/DDBJ databases">
        <authorList>
            <person name="Pain A."/>
        </authorList>
    </citation>
    <scope>NUCLEOTIDE SEQUENCE</scope>
    <source>
        <strain evidence="2">1802A</strain>
    </source>
</reference>
<keyword evidence="3" id="KW-1185">Reference proteome</keyword>
<dbReference type="Proteomes" id="UP001195914">
    <property type="component" value="Unassembled WGS sequence"/>
</dbReference>
<dbReference type="EMBL" id="JAHBMH010000007">
    <property type="protein sequence ID" value="KAK1939807.1"/>
    <property type="molecule type" value="Genomic_DNA"/>
</dbReference>
<evidence type="ECO:0000313" key="3">
    <source>
        <dbReference type="Proteomes" id="UP001195914"/>
    </source>
</evidence>
<proteinExistence type="predicted"/>
<dbReference type="AlphaFoldDB" id="A0AAD9GJV5"/>
<organism evidence="2 3">
    <name type="scientific">Babesia divergens</name>
    <dbReference type="NCBI Taxonomy" id="32595"/>
    <lineage>
        <taxon>Eukaryota</taxon>
        <taxon>Sar</taxon>
        <taxon>Alveolata</taxon>
        <taxon>Apicomplexa</taxon>
        <taxon>Aconoidasida</taxon>
        <taxon>Piroplasmida</taxon>
        <taxon>Babesiidae</taxon>
        <taxon>Babesia</taxon>
    </lineage>
</organism>
<sequence length="1191" mass="133912">MNNNYMNIPSHRKAWRLDMASTSAETSPQMEEATTSPGRDNKESLLPDLIELKLHARARINLLYRRRAAFEELLSKGVLLDLDVLKSILYPEISSYERRSLELCVLMLSLVHQRSTIADRDGPCDVSMEVCSVTTPEEMRYAEQREPVISILTLSSIWTIEAARGSNLARLAYELLINIGNSCTNEHLQRYVEHVLTDSVRWDDNEVYWPLRLVHSALLTKKINGDGMPKLLRTCIIIANIPDNTIYVNDIVADILARLWAYFPCDPNELPPRCRYSFMAKLLLAGVADERIVSALIAAAVSGDYTERKVALSALVRAQGTTDSGNQWDTFNVATVDPKSDDLGILSVAAAILTDYDSAIIYLQHLYCHIGNILHMGNMSPNEVENKLKTAIVNLVSREMNLPDDNREHICLAGSKYFIIRDILLAITGTYKRMQMLNDQPSLNMNSTTYKHDVAGQIHLLLYLSSMRQEYMPYVSAIIDEINKQTAISTTCIRFCLETIREGKPGIFSDQFTVSICKLLNLVMKRWVFAHEGLQMMRYNEINSLTLDMVRSLRSVLATYGESVTKYRSSMHIASVLASLCVLLNIMPWSDVSMSLSNELSGSLFQLMQGQPMPWRSSRYGLVQQFSEEDATHNNHKDVLQYTVAAFEMLCHIIVPPVKLIKMALRLVWDPQRATYVFNGITALLRTHHVGKNVISFLIRYCLHARVHTDWGEEATMSFRRFITELTRVFKGKSYTQKYAKETLAVSYMPIRTPVCASGTHGDQGPRLSRRMNTLRAVSRESLAAIPWAGVSRITSLMEEVLRRGPNDARTWSHLFRRFELILPSFGHRHLSRAIVSLGKSGHCPKELIPKVRMHALSQLKECDLLSCCGILYGMEKIGVCDNELLSSFREQVVESIGTATEPYPVVILINIFASAGDSETTEFLLRYLLSRLPDLNPKALSIVLVAVVSNFGSRPGIENLLTPIVLKAAGCLGEMNLRSLCQIYSSVAKSALKTREHLLDITAAVISQRTEFLTVHQSSLILASAVHSRHLHSELIMNIMKSLGDKLHAAYPQQLLFILSSLLRLNMRDSSLVAEIAQQLSGQELGPTELANFVYMAAKWQMPQPSDGFLFREFQRLSGCFSLRDIALIAYGFSKMGNMTHLEHVMAVSEELTLNHEGPIDPRVLSMINSAAKCLRESQSKPITNSISPV</sequence>
<gene>
    <name evidence="2" type="ORF">X943_003507</name>
</gene>
<evidence type="ECO:0000313" key="2">
    <source>
        <dbReference type="EMBL" id="KAK1939807.1"/>
    </source>
</evidence>
<name>A0AAD9GJV5_BABDI</name>
<evidence type="ECO:0000256" key="1">
    <source>
        <dbReference type="SAM" id="MobiDB-lite"/>
    </source>
</evidence>
<comment type="caution">
    <text evidence="2">The sequence shown here is derived from an EMBL/GenBank/DDBJ whole genome shotgun (WGS) entry which is preliminary data.</text>
</comment>
<reference evidence="2" key="1">
    <citation type="journal article" date="2014" name="Nucleic Acids Res.">
        <title>The evolutionary dynamics of variant antigen genes in Babesia reveal a history of genomic innovation underlying host-parasite interaction.</title>
        <authorList>
            <person name="Jackson A.P."/>
            <person name="Otto T.D."/>
            <person name="Darby A."/>
            <person name="Ramaprasad A."/>
            <person name="Xia D."/>
            <person name="Echaide I.E."/>
            <person name="Farber M."/>
            <person name="Gahlot S."/>
            <person name="Gamble J."/>
            <person name="Gupta D."/>
            <person name="Gupta Y."/>
            <person name="Jackson L."/>
            <person name="Malandrin L."/>
            <person name="Malas T.B."/>
            <person name="Moussa E."/>
            <person name="Nair M."/>
            <person name="Reid A.J."/>
            <person name="Sanders M."/>
            <person name="Sharma J."/>
            <person name="Tracey A."/>
            <person name="Quail M.A."/>
            <person name="Weir W."/>
            <person name="Wastling J.M."/>
            <person name="Hall N."/>
            <person name="Willadsen P."/>
            <person name="Lingelbach K."/>
            <person name="Shiels B."/>
            <person name="Tait A."/>
            <person name="Berriman M."/>
            <person name="Allred D.R."/>
            <person name="Pain A."/>
        </authorList>
    </citation>
    <scope>NUCLEOTIDE SEQUENCE</scope>
    <source>
        <strain evidence="2">1802A</strain>
    </source>
</reference>
<feature type="region of interest" description="Disordered" evidence="1">
    <location>
        <begin position="20"/>
        <end position="42"/>
    </location>
</feature>
<feature type="compositionally biased region" description="Polar residues" evidence="1">
    <location>
        <begin position="20"/>
        <end position="38"/>
    </location>
</feature>
<accession>A0AAD9GJV5</accession>